<protein>
    <submittedName>
        <fullName evidence="3">Uncharacterized protein</fullName>
    </submittedName>
</protein>
<dbReference type="Proteomes" id="UP000266196">
    <property type="component" value="Unassembled WGS sequence"/>
</dbReference>
<dbReference type="AlphaFoldDB" id="A0A397EPP2"/>
<organism evidence="3 6">
    <name type="scientific">Aphanomyces astaci</name>
    <name type="common">Crayfish plague agent</name>
    <dbReference type="NCBI Taxonomy" id="112090"/>
    <lineage>
        <taxon>Eukaryota</taxon>
        <taxon>Sar</taxon>
        <taxon>Stramenopiles</taxon>
        <taxon>Oomycota</taxon>
        <taxon>Saprolegniomycetes</taxon>
        <taxon>Saprolegniales</taxon>
        <taxon>Verrucalvaceae</taxon>
        <taxon>Aphanomyces</taxon>
    </lineage>
</organism>
<evidence type="ECO:0000313" key="3">
    <source>
        <dbReference type="EMBL" id="RHY94558.1"/>
    </source>
</evidence>
<evidence type="ECO:0000313" key="8">
    <source>
        <dbReference type="Proteomes" id="UP000286510"/>
    </source>
</evidence>
<evidence type="ECO:0000313" key="4">
    <source>
        <dbReference type="EMBL" id="RHZ04920.1"/>
    </source>
</evidence>
<name>A0A397EPP2_APHAT</name>
<evidence type="ECO:0000313" key="5">
    <source>
        <dbReference type="Proteomes" id="UP000265427"/>
    </source>
</evidence>
<comment type="caution">
    <text evidence="3">The sequence shown here is derived from an EMBL/GenBank/DDBJ whole genome shotgun (WGS) entry which is preliminary data.</text>
</comment>
<sequence>MPQRFCHRHGFSRQRPTKNKVKQADLAEVQSDFAAEFHREYIAYGKECVYNADETCIYYDMPAGARFGRCEEEVPKSRAWRSIRFALRRSLRGELSTFPPGHYYAVQERARMD</sequence>
<dbReference type="Proteomes" id="UP000265427">
    <property type="component" value="Unassembled WGS sequence"/>
</dbReference>
<dbReference type="EMBL" id="QUTF01017187">
    <property type="protein sequence ID" value="RHZ04920.1"/>
    <property type="molecule type" value="Genomic_DNA"/>
</dbReference>
<proteinExistence type="predicted"/>
<accession>A0A397EPP2</accession>
<dbReference type="Proteomes" id="UP000286510">
    <property type="component" value="Unassembled WGS sequence"/>
</dbReference>
<dbReference type="EMBL" id="QUSZ01006921">
    <property type="protein sequence ID" value="RHY04120.1"/>
    <property type="molecule type" value="Genomic_DNA"/>
</dbReference>
<gene>
    <name evidence="4" type="ORF">DYB26_005394</name>
    <name evidence="3" type="ORF">DYB31_002259</name>
    <name evidence="2" type="ORF">DYB35_012430</name>
    <name evidence="1" type="ORF">DYB36_007340</name>
</gene>
<dbReference type="EMBL" id="QUTG01006581">
    <property type="protein sequence ID" value="RHY83888.1"/>
    <property type="molecule type" value="Genomic_DNA"/>
</dbReference>
<evidence type="ECO:0000313" key="2">
    <source>
        <dbReference type="EMBL" id="RHY83888.1"/>
    </source>
</evidence>
<evidence type="ECO:0000313" key="1">
    <source>
        <dbReference type="EMBL" id="RHY04120.1"/>
    </source>
</evidence>
<evidence type="ECO:0000313" key="6">
    <source>
        <dbReference type="Proteomes" id="UP000266196"/>
    </source>
</evidence>
<evidence type="ECO:0000313" key="7">
    <source>
        <dbReference type="Proteomes" id="UP000285712"/>
    </source>
</evidence>
<dbReference type="Proteomes" id="UP000285712">
    <property type="component" value="Unassembled WGS sequence"/>
</dbReference>
<dbReference type="EMBL" id="QUTE01017081">
    <property type="protein sequence ID" value="RHY94558.1"/>
    <property type="molecule type" value="Genomic_DNA"/>
</dbReference>
<reference evidence="5 6" key="1">
    <citation type="submission" date="2018-08" db="EMBL/GenBank/DDBJ databases">
        <title>Aphanomyces genome sequencing and annotation.</title>
        <authorList>
            <person name="Minardi D."/>
            <person name="Oidtmann B."/>
            <person name="Van Der Giezen M."/>
            <person name="Studholme D.J."/>
        </authorList>
    </citation>
    <scope>NUCLEOTIDE SEQUENCE [LARGE SCALE GENOMIC DNA]</scope>
    <source>
        <strain evidence="3 6">197901</strain>
        <strain evidence="4 8">FDL457</strain>
        <strain evidence="1 5">Kv</strain>
        <strain evidence="2 7">Sv</strain>
    </source>
</reference>